<evidence type="ECO:0000313" key="14">
    <source>
        <dbReference type="Proteomes" id="UP000631114"/>
    </source>
</evidence>
<evidence type="ECO:0000256" key="5">
    <source>
        <dbReference type="ARBA" id="ARBA00023123"/>
    </source>
</evidence>
<dbReference type="InterPro" id="IPR001609">
    <property type="entry name" value="Myosin_head_motor_dom-like"/>
</dbReference>
<comment type="similarity">
    <text evidence="8">Belongs to the TRAFAC class myosin-kinesin ATPase superfamily. Myosin family.</text>
</comment>
<dbReference type="Proteomes" id="UP000631114">
    <property type="component" value="Unassembled WGS sequence"/>
</dbReference>
<dbReference type="GO" id="GO:0005524">
    <property type="term" value="F:ATP binding"/>
    <property type="evidence" value="ECO:0007669"/>
    <property type="project" value="UniProtKB-UniRule"/>
</dbReference>
<evidence type="ECO:0000259" key="12">
    <source>
        <dbReference type="PROSITE" id="PS51844"/>
    </source>
</evidence>
<keyword evidence="4 9" id="KW-0175">Coiled coil</keyword>
<dbReference type="GO" id="GO:0016020">
    <property type="term" value="C:membrane"/>
    <property type="evidence" value="ECO:0007669"/>
    <property type="project" value="TreeGrafter"/>
</dbReference>
<dbReference type="GO" id="GO:0007015">
    <property type="term" value="P:actin filament organization"/>
    <property type="evidence" value="ECO:0007669"/>
    <property type="project" value="TreeGrafter"/>
</dbReference>
<dbReference type="FunFam" id="1.10.10.820:FF:000001">
    <property type="entry name" value="Myosin heavy chain"/>
    <property type="match status" value="1"/>
</dbReference>
<feature type="binding site" evidence="8">
    <location>
        <begin position="298"/>
        <end position="305"/>
    </location>
    <ligand>
        <name>ATP</name>
        <dbReference type="ChEBI" id="CHEBI:30616"/>
    </ligand>
</feature>
<feature type="domain" description="Myosin motor" evidence="11">
    <location>
        <begin position="212"/>
        <end position="888"/>
    </location>
</feature>
<dbReference type="AlphaFoldDB" id="A0A835GYL2"/>
<keyword evidence="3" id="KW-0112">Calmodulin-binding</keyword>
<dbReference type="InterPro" id="IPR036022">
    <property type="entry name" value="MYSc_Myo8"/>
</dbReference>
<dbReference type="Gene3D" id="1.20.120.720">
    <property type="entry name" value="Myosin VI head, motor domain, U50 subdomain"/>
    <property type="match status" value="1"/>
</dbReference>
<keyword evidence="2 8" id="KW-0067">ATP-binding</keyword>
<sequence>MMLSSVSPPLSVTKSSLEEMLESIKRRDEQPKDIVPALPVRPLSKARLPSMRRSLPLSFKVKEGGSDGNEYMVMSGLKEKEGKKRERKLSKEDRDLCFEGNMFGNKKMVNVKVVPLSESRYSEGGNELKNDLKLFGVHLDSSLLSEESKSGENVDCVLKKEFPVWCQLPNDEWKAGKIESASPIEALVFLSDGSVVTVPRGNVLPANPHILEGIDDLVQLSFVNEPSVLHNLQSRYYDDKIYTKAGQILVAVNPFKDAHQKEFLVGQKHMAPHVYTTAETAFNEMMRGEENQSIIVSGESGSGKTETAKIAIQYLASRGGDTKMEYKFLQTNCILEAFGNAKTSRNHNSSRFGKLIEIYFGTSGKVCGAKIETLYHGCSEQSRVVRRAKGDRSYHVFYQLCSGAPSLLKERLHLRMPGEYDYLKQSNCLTIDDLDDSQRFHMLMEALEAVQISKDDQEDVFAMLSAVLWLGNISFKIIDNANHVEVNADEAVTTASKLIGCNVQDLMSTLSTSSQPSRQGFFIQKLTLPQAIGKRDALAQSLYSGLFDWLLEKINKSLEVDKRKAWRSISILDLHGFESFQKNSFEQLRVNYANERLQQHFIRHFLKLEQEIYTLEGIDWKRVEFEDNQECLNLFEQKPCGLLSLLDEEQSFLDEESNLEQATDVALANRLTRLFNSSPCFIAKRDGAFSISHYAGEVLYDTSGLLEKNRIPLQSDSIQLLSSCTYQLPQLFASHLLKSSQFPMSSYLGISATDSLKESVGETFKDQLFTLLQRLENTKPHYICCIKPNSKQLPGVFEKDLVLQQLRSCRILEVVRISRSGFPNRITHEEFARRYGFQHFGNGVSHGPLDMSVFILQKFNIHPDMYRVGYNKLLFRPGQVAMLEDKRKRMLQCIINVQKCFRGHLARLRFLELMKRITTPQSSERAENARKEYPILTKRWRTGSLSYKCMKEQISRDIFTDQTRAVLLLQSVIRGWLVRKHTNNMRNLSGSIFYITSVNKKQEKLTPNSVDAEQDHLQVPPVRELQRQILKVQSALKQKEDENAELQQQLQQFQTRWAEYDARMKSMEETRQKQMTSLQMNLATAKNSLAINDTRVETARPDTSPSPRYYDSEDTMSMGTRSPDVLTPAKLPNINPDATPGREPNGSLNAVSHLFKELEQRKQAFSNDVRFLADVKPGQSALATNSYEEFQRVKKNFETWKKEFKDKLRRTKTTLKREIGEPDRKCKTWWGKRSTRRT</sequence>
<reference evidence="13 14" key="1">
    <citation type="submission" date="2020-10" db="EMBL/GenBank/DDBJ databases">
        <title>The Coptis chinensis genome and diversification of protoberbering-type alkaloids.</title>
        <authorList>
            <person name="Wang B."/>
            <person name="Shu S."/>
            <person name="Song C."/>
            <person name="Liu Y."/>
        </authorList>
    </citation>
    <scope>NUCLEOTIDE SEQUENCE [LARGE SCALE GENOMIC DNA]</scope>
    <source>
        <strain evidence="13">HL-2020</strain>
        <tissue evidence="13">Leaf</tissue>
    </source>
</reference>
<dbReference type="GO" id="GO:0030048">
    <property type="term" value="P:actin filament-based movement"/>
    <property type="evidence" value="ECO:0007669"/>
    <property type="project" value="UniProtKB-ARBA"/>
</dbReference>
<dbReference type="SMART" id="SM00015">
    <property type="entry name" value="IQ"/>
    <property type="match status" value="2"/>
</dbReference>
<dbReference type="InterPro" id="IPR027417">
    <property type="entry name" value="P-loop_NTPase"/>
</dbReference>
<feature type="coiled-coil region" evidence="9">
    <location>
        <begin position="1022"/>
        <end position="1063"/>
    </location>
</feature>
<dbReference type="PROSITE" id="PS50096">
    <property type="entry name" value="IQ"/>
    <property type="match status" value="2"/>
</dbReference>
<protein>
    <submittedName>
        <fullName evidence="13">Uncharacterized protein</fullName>
    </submittedName>
</protein>
<evidence type="ECO:0000259" key="11">
    <source>
        <dbReference type="PROSITE" id="PS51456"/>
    </source>
</evidence>
<dbReference type="PANTHER" id="PTHR13140:SF706">
    <property type="entry name" value="DILUTE CLASS UNCONVENTIONAL MYOSIN, ISOFORM C"/>
    <property type="match status" value="1"/>
</dbReference>
<gene>
    <name evidence="13" type="ORF">IFM89_029582</name>
</gene>
<keyword evidence="1 8" id="KW-0547">Nucleotide-binding</keyword>
<dbReference type="SUPFAM" id="SSF52540">
    <property type="entry name" value="P-loop containing nucleoside triphosphate hydrolases"/>
    <property type="match status" value="1"/>
</dbReference>
<evidence type="ECO:0000313" key="13">
    <source>
        <dbReference type="EMBL" id="KAF9589966.1"/>
    </source>
</evidence>
<comment type="caution">
    <text evidence="13">The sequence shown here is derived from an EMBL/GenBank/DDBJ whole genome shotgun (WGS) entry which is preliminary data.</text>
</comment>
<dbReference type="Pfam" id="PF25369">
    <property type="entry name" value="SH3_VIII-1_N"/>
    <property type="match status" value="1"/>
</dbReference>
<dbReference type="SMART" id="SM00242">
    <property type="entry name" value="MYSc"/>
    <property type="match status" value="1"/>
</dbReference>
<dbReference type="EMBL" id="JADFTS010000009">
    <property type="protein sequence ID" value="KAF9589966.1"/>
    <property type="molecule type" value="Genomic_DNA"/>
</dbReference>
<dbReference type="CDD" id="cd01383">
    <property type="entry name" value="MYSc_Myo8"/>
    <property type="match status" value="1"/>
</dbReference>
<evidence type="ECO:0000256" key="10">
    <source>
        <dbReference type="SAM" id="MobiDB-lite"/>
    </source>
</evidence>
<evidence type="ECO:0000256" key="4">
    <source>
        <dbReference type="ARBA" id="ARBA00023054"/>
    </source>
</evidence>
<keyword evidence="7 8" id="KW-0009">Actin-binding</keyword>
<evidence type="ECO:0000256" key="1">
    <source>
        <dbReference type="ARBA" id="ARBA00022741"/>
    </source>
</evidence>
<dbReference type="GO" id="GO:0051015">
    <property type="term" value="F:actin filament binding"/>
    <property type="evidence" value="ECO:0007669"/>
    <property type="project" value="TreeGrafter"/>
</dbReference>
<dbReference type="InterPro" id="IPR000048">
    <property type="entry name" value="IQ_motif_EF-hand-BS"/>
</dbReference>
<dbReference type="InterPro" id="IPR036961">
    <property type="entry name" value="Kinesin_motor_dom_sf"/>
</dbReference>
<dbReference type="Gene3D" id="1.20.58.530">
    <property type="match status" value="1"/>
</dbReference>
<keyword evidence="14" id="KW-1185">Reference proteome</keyword>
<dbReference type="PROSITE" id="PS51844">
    <property type="entry name" value="SH3_LIKE"/>
    <property type="match status" value="1"/>
</dbReference>
<evidence type="ECO:0000256" key="3">
    <source>
        <dbReference type="ARBA" id="ARBA00022860"/>
    </source>
</evidence>
<feature type="domain" description="Myosin N-terminal SH3-like" evidence="12">
    <location>
        <begin position="159"/>
        <end position="208"/>
    </location>
</feature>
<dbReference type="GO" id="GO:0016459">
    <property type="term" value="C:myosin complex"/>
    <property type="evidence" value="ECO:0007669"/>
    <property type="project" value="UniProtKB-KW"/>
</dbReference>
<keyword evidence="6 8" id="KW-0505">Motor protein</keyword>
<keyword evidence="5 8" id="KW-0518">Myosin</keyword>
<feature type="region of interest" description="Actin-binding" evidence="8">
    <location>
        <begin position="768"/>
        <end position="790"/>
    </location>
</feature>
<dbReference type="InterPro" id="IPR004009">
    <property type="entry name" value="SH3_Myosin"/>
</dbReference>
<feature type="region of interest" description="Disordered" evidence="10">
    <location>
        <begin position="1098"/>
        <end position="1129"/>
    </location>
</feature>
<dbReference type="Gene3D" id="1.10.10.820">
    <property type="match status" value="1"/>
</dbReference>
<evidence type="ECO:0000256" key="6">
    <source>
        <dbReference type="ARBA" id="ARBA00023175"/>
    </source>
</evidence>
<dbReference type="Gene3D" id="1.20.5.4820">
    <property type="match status" value="1"/>
</dbReference>
<dbReference type="GO" id="GO:0005737">
    <property type="term" value="C:cytoplasm"/>
    <property type="evidence" value="ECO:0007669"/>
    <property type="project" value="TreeGrafter"/>
</dbReference>
<dbReference type="Pfam" id="PF00612">
    <property type="entry name" value="IQ"/>
    <property type="match status" value="2"/>
</dbReference>
<dbReference type="GO" id="GO:0000146">
    <property type="term" value="F:microfilament motor activity"/>
    <property type="evidence" value="ECO:0007669"/>
    <property type="project" value="TreeGrafter"/>
</dbReference>
<dbReference type="Pfam" id="PF00063">
    <property type="entry name" value="Myosin_head"/>
    <property type="match status" value="1"/>
</dbReference>
<evidence type="ECO:0000256" key="9">
    <source>
        <dbReference type="SAM" id="Coils"/>
    </source>
</evidence>
<name>A0A835GYL2_9MAGN</name>
<dbReference type="PANTHER" id="PTHR13140">
    <property type="entry name" value="MYOSIN"/>
    <property type="match status" value="1"/>
</dbReference>
<dbReference type="OrthoDB" id="360151at2759"/>
<dbReference type="PROSITE" id="PS51456">
    <property type="entry name" value="MYOSIN_MOTOR"/>
    <property type="match status" value="1"/>
</dbReference>
<organism evidence="13 14">
    <name type="scientific">Coptis chinensis</name>
    <dbReference type="NCBI Taxonomy" id="261450"/>
    <lineage>
        <taxon>Eukaryota</taxon>
        <taxon>Viridiplantae</taxon>
        <taxon>Streptophyta</taxon>
        <taxon>Embryophyta</taxon>
        <taxon>Tracheophyta</taxon>
        <taxon>Spermatophyta</taxon>
        <taxon>Magnoliopsida</taxon>
        <taxon>Ranunculales</taxon>
        <taxon>Ranunculaceae</taxon>
        <taxon>Coptidoideae</taxon>
        <taxon>Coptis</taxon>
    </lineage>
</organism>
<evidence type="ECO:0000256" key="7">
    <source>
        <dbReference type="ARBA" id="ARBA00023203"/>
    </source>
</evidence>
<dbReference type="PRINTS" id="PR00193">
    <property type="entry name" value="MYOSINHEAVY"/>
</dbReference>
<evidence type="ECO:0000256" key="2">
    <source>
        <dbReference type="ARBA" id="ARBA00022840"/>
    </source>
</evidence>
<evidence type="ECO:0000256" key="8">
    <source>
        <dbReference type="PROSITE-ProRule" id="PRU00782"/>
    </source>
</evidence>
<accession>A0A835GYL2</accession>
<dbReference type="GO" id="GO:0005516">
    <property type="term" value="F:calmodulin binding"/>
    <property type="evidence" value="ECO:0007669"/>
    <property type="project" value="UniProtKB-KW"/>
</dbReference>
<dbReference type="InterPro" id="IPR057535">
    <property type="entry name" value="MYO1-3_N_SH3"/>
</dbReference>
<proteinExistence type="inferred from homology"/>
<dbReference type="Gene3D" id="3.40.850.10">
    <property type="entry name" value="Kinesin motor domain"/>
    <property type="match status" value="1"/>
</dbReference>